<evidence type="ECO:0008006" key="5">
    <source>
        <dbReference type="Google" id="ProtNLM"/>
    </source>
</evidence>
<feature type="transmembrane region" description="Helical" evidence="2">
    <location>
        <begin position="334"/>
        <end position="356"/>
    </location>
</feature>
<keyword evidence="2" id="KW-0812">Transmembrane</keyword>
<name>A0A5N5QXF7_9AGAM</name>
<keyword evidence="2" id="KW-1133">Transmembrane helix</keyword>
<keyword evidence="4" id="KW-1185">Reference proteome</keyword>
<dbReference type="OrthoDB" id="2745223at2759"/>
<feature type="transmembrane region" description="Helical" evidence="2">
    <location>
        <begin position="130"/>
        <end position="149"/>
    </location>
</feature>
<evidence type="ECO:0000256" key="2">
    <source>
        <dbReference type="SAM" id="Phobius"/>
    </source>
</evidence>
<dbReference type="Proteomes" id="UP000383932">
    <property type="component" value="Unassembled WGS sequence"/>
</dbReference>
<feature type="region of interest" description="Disordered" evidence="1">
    <location>
        <begin position="649"/>
        <end position="712"/>
    </location>
</feature>
<accession>A0A5N5QXF7</accession>
<feature type="transmembrane region" description="Helical" evidence="2">
    <location>
        <begin position="178"/>
        <end position="200"/>
    </location>
</feature>
<proteinExistence type="predicted"/>
<feature type="transmembrane region" description="Helical" evidence="2">
    <location>
        <begin position="277"/>
        <end position="301"/>
    </location>
</feature>
<protein>
    <recommendedName>
        <fullName evidence="5">Transmembrane protein</fullName>
    </recommendedName>
</protein>
<feature type="transmembrane region" description="Helical" evidence="2">
    <location>
        <begin position="376"/>
        <end position="398"/>
    </location>
</feature>
<dbReference type="AlphaFoldDB" id="A0A5N5QXF7"/>
<organism evidence="3 4">
    <name type="scientific">Ceratobasidium theobromae</name>
    <dbReference type="NCBI Taxonomy" id="1582974"/>
    <lineage>
        <taxon>Eukaryota</taxon>
        <taxon>Fungi</taxon>
        <taxon>Dikarya</taxon>
        <taxon>Basidiomycota</taxon>
        <taxon>Agaricomycotina</taxon>
        <taxon>Agaricomycetes</taxon>
        <taxon>Cantharellales</taxon>
        <taxon>Ceratobasidiaceae</taxon>
        <taxon>Ceratobasidium</taxon>
    </lineage>
</organism>
<evidence type="ECO:0000313" key="4">
    <source>
        <dbReference type="Proteomes" id="UP000383932"/>
    </source>
</evidence>
<dbReference type="EMBL" id="SSOP01000005">
    <property type="protein sequence ID" value="KAB5595847.1"/>
    <property type="molecule type" value="Genomic_DNA"/>
</dbReference>
<evidence type="ECO:0000256" key="1">
    <source>
        <dbReference type="SAM" id="MobiDB-lite"/>
    </source>
</evidence>
<sequence>MNARWIHLASVDRELEDETKLQGDGKFNLAGNQEVPDLTGGRVVAQNPLRSAFCPDSPDDHRVLDVYLLPIKQRNFDAWRIPRAGASAPEKTEILNHVRPRIKCVRLFISRRKFSSFPFPGLKRCLRRPYVRGLLFSTGGEVVLFYAALSSIHSRSIRNIHRFDCSAPSDNIVKWHPVVSVILWMSIPNAIASLLHYPLYDVLRQRLPIPPADRPVEQQHTGLAYFCATEAILLYIFSAIGSGLTVSFTLSLFAVVVKSKNPEIAASPRTWKSFRWLWDPSTTALCVTPFLWALPLLGAGIEALVRTSRDQYPSIYFSNTYCNIDDDAYQATSAVVLGLPLVIATVLVIAIIGMLLHTGVRNRGRASQSVNVPLALRFAAIVIQIFITAIVLICEISLQDDQLRGVFRLHIYWTGITPLIFFFIFGTQQDLMGIWKYWACRLIGKQPQFTPRSSNEAQTLSNTSAAATGANNRHVIHTLRGGSQRTYVADSKVHKASLSAGGRESASISDPLDLVTTKHSTDPLDLGGHSDRDLEAALSKTISKRSDGPPITIPDLPYMPDPPNLAAPTPTSTRQTQFSASAVTLSSSQGPFSSQGHSGTHALLASQNDLDRPDPPLIVVTDGFGAMFGAQVPSSGHAVGQPIMSNQERRQRLAAGGRRPPRVGNIRERRRSVGLPPPPRSPRQSNGRPMSAGNATRGPSPRDMAPGFGSSNLNFVSASTTAPWDWDTRVRASEGLGARRGQNDSRTASRIESDQDIELEEKIKTPSNWSFDNEHLRRESQVQDNLRDSWLSGHSLEYGTRFICMHRVIQANSGFGIRLHVIMTSCRRRKARVTPRGVEYMAILGSRAALYINNTYPSQLQDDETPAVRYLFTRDSLETLPHFDSGRLSDYSTFANHILNYHPTMSSFIRTLRLLARTSLVEPAALPDVPMTTFYDSSSSSRSSVASSEVDLERGGVWSSESASPWASPLHASKLALDTPQTPISS</sequence>
<evidence type="ECO:0000313" key="3">
    <source>
        <dbReference type="EMBL" id="KAB5595847.1"/>
    </source>
</evidence>
<keyword evidence="2" id="KW-0472">Membrane</keyword>
<feature type="transmembrane region" description="Helical" evidence="2">
    <location>
        <begin position="410"/>
        <end position="427"/>
    </location>
</feature>
<reference evidence="3 4" key="1">
    <citation type="journal article" date="2019" name="Fungal Biol. Biotechnol.">
        <title>Draft genome sequence of fastidious pathogen Ceratobasidium theobromae, which causes vascular-streak dieback in Theobroma cacao.</title>
        <authorList>
            <person name="Ali S.S."/>
            <person name="Asman A."/>
            <person name="Shao J."/>
            <person name="Firmansyah A.P."/>
            <person name="Susilo A.W."/>
            <person name="Rosmana A."/>
            <person name="McMahon P."/>
            <person name="Junaid M."/>
            <person name="Guest D."/>
            <person name="Kheng T.Y."/>
            <person name="Meinhardt L.W."/>
            <person name="Bailey B.A."/>
        </authorList>
    </citation>
    <scope>NUCLEOTIDE SEQUENCE [LARGE SCALE GENOMIC DNA]</scope>
    <source>
        <strain evidence="3 4">CT2</strain>
    </source>
</reference>
<gene>
    <name evidence="3" type="ORF">CTheo_611</name>
</gene>
<feature type="transmembrane region" description="Helical" evidence="2">
    <location>
        <begin position="232"/>
        <end position="257"/>
    </location>
</feature>
<comment type="caution">
    <text evidence="3">The sequence shown here is derived from an EMBL/GenBank/DDBJ whole genome shotgun (WGS) entry which is preliminary data.</text>
</comment>